<reference evidence="9" key="1">
    <citation type="submission" date="2006-03" db="EMBL/GenBank/DDBJ databases">
        <title>Complete sequence of chromosome of Psychrobacter cryohalolentis K5.</title>
        <authorList>
            <consortium name="US DOE Joint Genome Institute"/>
            <person name="Copeland A."/>
            <person name="Lucas S."/>
            <person name="Lapidus A."/>
            <person name="Barry K."/>
            <person name="Detter J.C."/>
            <person name="Glavina del Rio T."/>
            <person name="Hammon N."/>
            <person name="Israni S."/>
            <person name="Dalin E."/>
            <person name="Tice H."/>
            <person name="Pitluck S."/>
            <person name="Brettin T."/>
            <person name="Bruce D."/>
            <person name="Han C."/>
            <person name="Tapia R."/>
            <person name="Sims D.R."/>
            <person name="Gilna P."/>
            <person name="Schmutz J."/>
            <person name="Larimer F."/>
            <person name="Land M."/>
            <person name="Hauser L."/>
            <person name="Kyrpides N."/>
            <person name="Kim E."/>
            <person name="Richardson P."/>
        </authorList>
    </citation>
    <scope>NUCLEOTIDE SEQUENCE</scope>
    <source>
        <strain evidence="9">K5</strain>
    </source>
</reference>
<dbReference type="PANTHER" id="PTHR43731">
    <property type="entry name" value="RHOMBOID PROTEASE"/>
    <property type="match status" value="1"/>
</dbReference>
<proteinExistence type="inferred from homology"/>
<evidence type="ECO:0000313" key="10">
    <source>
        <dbReference type="Proteomes" id="UP000002425"/>
    </source>
</evidence>
<keyword evidence="6 7" id="KW-0472">Membrane</keyword>
<feature type="transmembrane region" description="Helical" evidence="7">
    <location>
        <begin position="162"/>
        <end position="185"/>
    </location>
</feature>
<dbReference type="eggNOG" id="COG0705">
    <property type="taxonomic scope" value="Bacteria"/>
</dbReference>
<dbReference type="AlphaFoldDB" id="Q1QE14"/>
<feature type="domain" description="Peptidase S54 rhomboid" evidence="8">
    <location>
        <begin position="67"/>
        <end position="213"/>
    </location>
</feature>
<evidence type="ECO:0000256" key="6">
    <source>
        <dbReference type="ARBA" id="ARBA00023136"/>
    </source>
</evidence>
<feature type="transmembrane region" description="Helical" evidence="7">
    <location>
        <begin position="197"/>
        <end position="218"/>
    </location>
</feature>
<dbReference type="SUPFAM" id="SSF144091">
    <property type="entry name" value="Rhomboid-like"/>
    <property type="match status" value="1"/>
</dbReference>
<gene>
    <name evidence="9" type="ordered locus">Pcryo_0305</name>
</gene>
<dbReference type="InterPro" id="IPR035952">
    <property type="entry name" value="Rhomboid-like_sf"/>
</dbReference>
<dbReference type="KEGG" id="pcr:Pcryo_0305"/>
<keyword evidence="5 7" id="KW-1133">Transmembrane helix</keyword>
<name>Q1QE14_PSYCK</name>
<dbReference type="InterPro" id="IPR022764">
    <property type="entry name" value="Peptidase_S54_rhomboid_dom"/>
</dbReference>
<dbReference type="PANTHER" id="PTHR43731:SF14">
    <property type="entry name" value="PRESENILIN-ASSOCIATED RHOMBOID-LIKE PROTEIN, MITOCHONDRIAL"/>
    <property type="match status" value="1"/>
</dbReference>
<evidence type="ECO:0000256" key="2">
    <source>
        <dbReference type="ARBA" id="ARBA00009045"/>
    </source>
</evidence>
<evidence type="ECO:0000256" key="1">
    <source>
        <dbReference type="ARBA" id="ARBA00004141"/>
    </source>
</evidence>
<feature type="transmembrane region" description="Helical" evidence="7">
    <location>
        <begin position="7"/>
        <end position="23"/>
    </location>
</feature>
<evidence type="ECO:0000256" key="3">
    <source>
        <dbReference type="ARBA" id="ARBA00022692"/>
    </source>
</evidence>
<comment type="similarity">
    <text evidence="2">Belongs to the peptidase S54 family.</text>
</comment>
<accession>Q1QE14</accession>
<comment type="subcellular location">
    <subcellularLocation>
        <location evidence="1">Membrane</location>
        <topology evidence="1">Multi-pass membrane protein</topology>
    </subcellularLocation>
</comment>
<evidence type="ECO:0000259" key="8">
    <source>
        <dbReference type="Pfam" id="PF01694"/>
    </source>
</evidence>
<evidence type="ECO:0000256" key="4">
    <source>
        <dbReference type="ARBA" id="ARBA00022801"/>
    </source>
</evidence>
<feature type="transmembrane region" description="Helical" evidence="7">
    <location>
        <begin position="107"/>
        <end position="125"/>
    </location>
</feature>
<keyword evidence="3 7" id="KW-0812">Transmembrane</keyword>
<organism evidence="9 10">
    <name type="scientific">Psychrobacter cryohalolentis (strain ATCC BAA-1226 / DSM 17306 / VKM B-2378 / K5)</name>
    <dbReference type="NCBI Taxonomy" id="335284"/>
    <lineage>
        <taxon>Bacteria</taxon>
        <taxon>Pseudomonadati</taxon>
        <taxon>Pseudomonadota</taxon>
        <taxon>Gammaproteobacteria</taxon>
        <taxon>Moraxellales</taxon>
        <taxon>Moraxellaceae</taxon>
        <taxon>Psychrobacter</taxon>
    </lineage>
</organism>
<dbReference type="STRING" id="335284.Pcryo_0305"/>
<keyword evidence="10" id="KW-1185">Reference proteome</keyword>
<dbReference type="Pfam" id="PF01694">
    <property type="entry name" value="Rhomboid"/>
    <property type="match status" value="1"/>
</dbReference>
<evidence type="ECO:0000256" key="5">
    <source>
        <dbReference type="ARBA" id="ARBA00022989"/>
    </source>
</evidence>
<sequence>MTITNTTYVISIALLITAIYQTQPKDYPLFNQTTLIIIITVIVSLLAWQNKAVFNRLIFYPPAVNNGQWDRFVTHGFIHADSMHLLFNMFTLYFFGRAIEGLYQKFLFGYGFLLFYVLAIIVAMIPSYIKHKQSASYLSLGASGGVSAVLFAFILLAPWEKIYLFAIIPIPAILFAVAYVAYSIYSDKRGGSNINHMAHMWGGAFGVIATIILEPQVLPHFLNALLSPGF</sequence>
<protein>
    <submittedName>
        <fullName evidence="9">Rhomboid-like protein</fullName>
    </submittedName>
</protein>
<keyword evidence="4" id="KW-0378">Hydrolase</keyword>
<feature type="transmembrane region" description="Helical" evidence="7">
    <location>
        <begin position="29"/>
        <end position="48"/>
    </location>
</feature>
<dbReference type="GO" id="GO:0016020">
    <property type="term" value="C:membrane"/>
    <property type="evidence" value="ECO:0007669"/>
    <property type="project" value="UniProtKB-SubCell"/>
</dbReference>
<dbReference type="EMBL" id="CP000323">
    <property type="protein sequence ID" value="ABE74089.1"/>
    <property type="molecule type" value="Genomic_DNA"/>
</dbReference>
<dbReference type="Proteomes" id="UP000002425">
    <property type="component" value="Chromosome"/>
</dbReference>
<dbReference type="HOGENOM" id="CLU_055068_9_1_6"/>
<feature type="transmembrane region" description="Helical" evidence="7">
    <location>
        <begin position="137"/>
        <end position="156"/>
    </location>
</feature>
<evidence type="ECO:0000313" key="9">
    <source>
        <dbReference type="EMBL" id="ABE74089.1"/>
    </source>
</evidence>
<dbReference type="GO" id="GO:0004252">
    <property type="term" value="F:serine-type endopeptidase activity"/>
    <property type="evidence" value="ECO:0007669"/>
    <property type="project" value="InterPro"/>
</dbReference>
<dbReference type="InterPro" id="IPR050925">
    <property type="entry name" value="Rhomboid_protease_S54"/>
</dbReference>
<evidence type="ECO:0000256" key="7">
    <source>
        <dbReference type="SAM" id="Phobius"/>
    </source>
</evidence>
<dbReference type="Gene3D" id="1.20.1540.10">
    <property type="entry name" value="Rhomboid-like"/>
    <property type="match status" value="1"/>
</dbReference>
<feature type="transmembrane region" description="Helical" evidence="7">
    <location>
        <begin position="76"/>
        <end position="95"/>
    </location>
</feature>